<dbReference type="EC" id="6.1.1.14" evidence="10"/>
<dbReference type="Pfam" id="PF02092">
    <property type="entry name" value="tRNA_synt_2f"/>
    <property type="match status" value="1"/>
</dbReference>
<sequence>MANNLLLEIGLEELPAHVVTPSRLQLEEKVVKFLDEHNLGYESVQTFSTPRRLAIYITNIPEKQEDTQEEVKGPAKKIAQDDAGNWSKAAEGFVRGQGLTTDAITFRELNGVEYVYVTKYVHGKESKEVLKGLKEVILSLTFPVTMHWADYDFEYIRPIHWIVALLDDEVIPFEILDVKTGNYSRGHRFLGDDTTIAHADEYEEKLMEQFVVADPVKRQEMIVEQAEALAEKNSWSLDLDANLLEEVNNLVEYPTVFIGNFDEKYLSVPDEVLVTSMKEHQRYFDVRNERGMLLPHFIAVRNGDNVHLENVIKGNEKVLVARLEDAEFFFNEDKKLSIDACVNKLKNVTFHEKIGSIYEKMQRVSVIASIIGKQVGLTNEELTDLNRAAQIYKFDLVTNMVGEFPELQGIMGEKYALLQGETPAVAQAIREHYMPISSEGELPESTIGSVLAIADKLDSVLTFFAVGMIPSGSNDPYALRRQTYGVIRIVEGKNWQFPLVELQKDIDEQINSDIDRFGIQLTSGQNEVIDFVKARLRQLLLTKNIRHDIIDAVISAEQRDMMKLFAAAMILREHLTDADFRPSVEALTRVLNLAKKSRDLFGEELTVKEQLFENDSEKALHKAVNEIEETFKNNTMTENYQALVGLKPLIEAYFDHTMVMVDDDQVKMNRLAELNRIARMVLSLASLDLLNVK</sequence>
<dbReference type="PANTHER" id="PTHR30075:SF2">
    <property type="entry name" value="GLYCINE--TRNA LIGASE, CHLOROPLASTIC_MITOCHONDRIAL 2"/>
    <property type="match status" value="1"/>
</dbReference>
<evidence type="ECO:0000256" key="2">
    <source>
        <dbReference type="ARBA" id="ARBA00008226"/>
    </source>
</evidence>
<evidence type="ECO:0000313" key="12">
    <source>
        <dbReference type="EMBL" id="OTP18394.1"/>
    </source>
</evidence>
<dbReference type="GO" id="GO:0005524">
    <property type="term" value="F:ATP binding"/>
    <property type="evidence" value="ECO:0007669"/>
    <property type="project" value="UniProtKB-UniRule"/>
</dbReference>
<dbReference type="Proteomes" id="UP000195141">
    <property type="component" value="Chromosome"/>
</dbReference>
<evidence type="ECO:0000256" key="8">
    <source>
        <dbReference type="ARBA" id="ARBA00023146"/>
    </source>
</evidence>
<reference evidence="13" key="2">
    <citation type="submission" date="2017-05" db="EMBL/GenBank/DDBJ databases">
        <authorList>
            <consortium name="The Broad Institute Genomics Platform"/>
            <consortium name="The Broad Institute Genomic Center for Infectious Diseases"/>
            <person name="Earl A."/>
            <person name="Manson A."/>
            <person name="Schwartman J."/>
            <person name="Gilmore M."/>
            <person name="Abouelleil A."/>
            <person name="Cao P."/>
            <person name="Chapman S."/>
            <person name="Cusick C."/>
            <person name="Shea T."/>
            <person name="Young S."/>
            <person name="Neafsey D."/>
            <person name="Nusbaum C."/>
            <person name="Birren B."/>
        </authorList>
    </citation>
    <scope>NUCLEOTIDE SEQUENCE</scope>
    <source>
        <strain evidence="13">9E7_DIV0242</strain>
    </source>
</reference>
<dbReference type="GO" id="GO:0006426">
    <property type="term" value="P:glycyl-tRNA aminoacylation"/>
    <property type="evidence" value="ECO:0007669"/>
    <property type="project" value="UniProtKB-UniRule"/>
</dbReference>
<evidence type="ECO:0000313" key="13">
    <source>
        <dbReference type="EMBL" id="WYJ88444.1"/>
    </source>
</evidence>
<feature type="domain" description="DALR anticodon binding" evidence="11">
    <location>
        <begin position="586"/>
        <end position="692"/>
    </location>
</feature>
<dbReference type="AlphaFoldDB" id="A0A242KB44"/>
<evidence type="ECO:0000313" key="14">
    <source>
        <dbReference type="Proteomes" id="UP000195141"/>
    </source>
</evidence>
<keyword evidence="5 10" id="KW-0547">Nucleotide-binding</keyword>
<dbReference type="RefSeq" id="WP_086347387.1">
    <property type="nucleotide sequence ID" value="NZ_CP147247.1"/>
</dbReference>
<dbReference type="EMBL" id="CP147247">
    <property type="protein sequence ID" value="WYJ88444.1"/>
    <property type="molecule type" value="Genomic_DNA"/>
</dbReference>
<evidence type="ECO:0000256" key="5">
    <source>
        <dbReference type="ARBA" id="ARBA00022741"/>
    </source>
</evidence>
<evidence type="ECO:0000256" key="7">
    <source>
        <dbReference type="ARBA" id="ARBA00022917"/>
    </source>
</evidence>
<keyword evidence="8 10" id="KW-0030">Aminoacyl-tRNA synthetase</keyword>
<dbReference type="GO" id="GO:0004814">
    <property type="term" value="F:arginine-tRNA ligase activity"/>
    <property type="evidence" value="ECO:0007669"/>
    <property type="project" value="InterPro"/>
</dbReference>
<comment type="subunit">
    <text evidence="10">Tetramer of two alpha and two beta subunits.</text>
</comment>
<dbReference type="InterPro" id="IPR008909">
    <property type="entry name" value="DALR_anticod-bd"/>
</dbReference>
<dbReference type="GO" id="GO:0005829">
    <property type="term" value="C:cytosol"/>
    <property type="evidence" value="ECO:0007669"/>
    <property type="project" value="TreeGrafter"/>
</dbReference>
<comment type="similarity">
    <text evidence="2 10">Belongs to the class-II aminoacyl-tRNA synthetase family.</text>
</comment>
<dbReference type="OrthoDB" id="9775440at2"/>
<organism evidence="12">
    <name type="scientific">Candidatus Enterococcus clewellii</name>
    <dbReference type="NCBI Taxonomy" id="1834193"/>
    <lineage>
        <taxon>Bacteria</taxon>
        <taxon>Bacillati</taxon>
        <taxon>Bacillota</taxon>
        <taxon>Bacilli</taxon>
        <taxon>Lactobacillales</taxon>
        <taxon>Enterococcaceae</taxon>
        <taxon>Enterococcus</taxon>
    </lineage>
</organism>
<keyword evidence="6 10" id="KW-0067">ATP-binding</keyword>
<keyword evidence="4 10" id="KW-0436">Ligase</keyword>
<dbReference type="Pfam" id="PF05746">
    <property type="entry name" value="DALR_1"/>
    <property type="match status" value="1"/>
</dbReference>
<evidence type="ECO:0000256" key="10">
    <source>
        <dbReference type="HAMAP-Rule" id="MF_00255"/>
    </source>
</evidence>
<evidence type="ECO:0000259" key="11">
    <source>
        <dbReference type="Pfam" id="PF05746"/>
    </source>
</evidence>
<keyword evidence="7 10" id="KW-0648">Protein biosynthesis</keyword>
<dbReference type="GO" id="GO:0004820">
    <property type="term" value="F:glycine-tRNA ligase activity"/>
    <property type="evidence" value="ECO:0007669"/>
    <property type="project" value="UniProtKB-UniRule"/>
</dbReference>
<dbReference type="GO" id="GO:0006420">
    <property type="term" value="P:arginyl-tRNA aminoacylation"/>
    <property type="evidence" value="ECO:0007669"/>
    <property type="project" value="InterPro"/>
</dbReference>
<reference evidence="12" key="1">
    <citation type="submission" date="2017-05" db="EMBL/GenBank/DDBJ databases">
        <title>The Genome Sequence of Enterococcus sp. 9E7_DIV0242.</title>
        <authorList>
            <consortium name="The Broad Institute Genomics Platform"/>
            <consortium name="The Broad Institute Genomic Center for Infectious Diseases"/>
            <person name="Earl A."/>
            <person name="Manson A."/>
            <person name="Schwartman J."/>
            <person name="Gilmore M."/>
            <person name="Abouelleil A."/>
            <person name="Cao P."/>
            <person name="Chapman S."/>
            <person name="Cusick C."/>
            <person name="Shea T."/>
            <person name="Young S."/>
            <person name="Neafsey D."/>
            <person name="Nusbaum C."/>
            <person name="Birren B."/>
        </authorList>
    </citation>
    <scope>NUCLEOTIDE SEQUENCE [LARGE SCALE GENOMIC DNA]</scope>
    <source>
        <strain evidence="12">9E7_DIV0242</strain>
    </source>
</reference>
<dbReference type="PRINTS" id="PR01045">
    <property type="entry name" value="TRNASYNTHGB"/>
</dbReference>
<comment type="catalytic activity">
    <reaction evidence="9 10">
        <text>tRNA(Gly) + glycine + ATP = glycyl-tRNA(Gly) + AMP + diphosphate</text>
        <dbReference type="Rhea" id="RHEA:16013"/>
        <dbReference type="Rhea" id="RHEA-COMP:9664"/>
        <dbReference type="Rhea" id="RHEA-COMP:9683"/>
        <dbReference type="ChEBI" id="CHEBI:30616"/>
        <dbReference type="ChEBI" id="CHEBI:33019"/>
        <dbReference type="ChEBI" id="CHEBI:57305"/>
        <dbReference type="ChEBI" id="CHEBI:78442"/>
        <dbReference type="ChEBI" id="CHEBI:78522"/>
        <dbReference type="ChEBI" id="CHEBI:456215"/>
        <dbReference type="EC" id="6.1.1.14"/>
    </reaction>
</comment>
<dbReference type="EMBL" id="NGMM01000001">
    <property type="protein sequence ID" value="OTP18394.1"/>
    <property type="molecule type" value="Genomic_DNA"/>
</dbReference>
<keyword evidence="3 10" id="KW-0963">Cytoplasm</keyword>
<gene>
    <name evidence="10" type="primary">glyS</name>
    <name evidence="13" type="ORF">A5888_000163</name>
    <name evidence="12" type="ORF">A5888_000208</name>
</gene>
<name>A0A242KB44_9ENTE</name>
<evidence type="ECO:0000256" key="6">
    <source>
        <dbReference type="ARBA" id="ARBA00022840"/>
    </source>
</evidence>
<dbReference type="InterPro" id="IPR015944">
    <property type="entry name" value="Gly-tRNA-synth_bsu"/>
</dbReference>
<reference evidence="13" key="3">
    <citation type="submission" date="2024-03" db="EMBL/GenBank/DDBJ databases">
        <title>The Genome Sequence of Enterococcus sp. DIV0242b.</title>
        <authorList>
            <consortium name="The Broad Institute Genomics Platform"/>
            <consortium name="The Broad Institute Microbial Omics Core"/>
            <consortium name="The Broad Institute Genomic Center for Infectious Diseases"/>
            <person name="Earl A."/>
            <person name="Manson A."/>
            <person name="Gilmore M."/>
            <person name="Schwartman J."/>
            <person name="Shea T."/>
            <person name="Abouelleil A."/>
            <person name="Cao P."/>
            <person name="Chapman S."/>
            <person name="Cusick C."/>
            <person name="Young S."/>
            <person name="Neafsey D."/>
            <person name="Nusbaum C."/>
            <person name="Birren B."/>
        </authorList>
    </citation>
    <scope>NUCLEOTIDE SEQUENCE</scope>
    <source>
        <strain evidence="13">9E7_DIV0242</strain>
    </source>
</reference>
<dbReference type="SUPFAM" id="SSF109604">
    <property type="entry name" value="HD-domain/PDEase-like"/>
    <property type="match status" value="1"/>
</dbReference>
<dbReference type="PANTHER" id="PTHR30075">
    <property type="entry name" value="GLYCYL-TRNA SYNTHETASE"/>
    <property type="match status" value="1"/>
</dbReference>
<keyword evidence="14" id="KW-1185">Reference proteome</keyword>
<evidence type="ECO:0000256" key="3">
    <source>
        <dbReference type="ARBA" id="ARBA00022490"/>
    </source>
</evidence>
<evidence type="ECO:0000256" key="9">
    <source>
        <dbReference type="ARBA" id="ARBA00047937"/>
    </source>
</evidence>
<proteinExistence type="inferred from homology"/>
<dbReference type="PROSITE" id="PS50861">
    <property type="entry name" value="AA_TRNA_LIGASE_II_GLYAB"/>
    <property type="match status" value="1"/>
</dbReference>
<dbReference type="HAMAP" id="MF_00255">
    <property type="entry name" value="Gly_tRNA_synth_beta"/>
    <property type="match status" value="1"/>
</dbReference>
<dbReference type="InterPro" id="IPR006194">
    <property type="entry name" value="Gly-tRNA-synth_heterodimer"/>
</dbReference>
<evidence type="ECO:0000256" key="4">
    <source>
        <dbReference type="ARBA" id="ARBA00022598"/>
    </source>
</evidence>
<dbReference type="NCBIfam" id="TIGR00211">
    <property type="entry name" value="glyS"/>
    <property type="match status" value="1"/>
</dbReference>
<comment type="subcellular location">
    <subcellularLocation>
        <location evidence="1 10">Cytoplasm</location>
    </subcellularLocation>
</comment>
<evidence type="ECO:0000256" key="1">
    <source>
        <dbReference type="ARBA" id="ARBA00004496"/>
    </source>
</evidence>
<accession>A0A242KB44</accession>
<protein>
    <recommendedName>
        <fullName evidence="10">Glycine--tRNA ligase beta subunit</fullName>
        <ecNumber evidence="10">6.1.1.14</ecNumber>
    </recommendedName>
    <alternativeName>
        <fullName evidence="10">Glycyl-tRNA synthetase beta subunit</fullName>
        <shortName evidence="10">GlyRS</shortName>
    </alternativeName>
</protein>